<keyword evidence="4 12" id="KW-0808">Transferase</keyword>
<dbReference type="GO" id="GO:0004798">
    <property type="term" value="F:dTMP kinase activity"/>
    <property type="evidence" value="ECO:0007669"/>
    <property type="project" value="UniProtKB-UniRule"/>
</dbReference>
<dbReference type="EMBL" id="JABCRE010000002">
    <property type="protein sequence ID" value="NMW31426.1"/>
    <property type="molecule type" value="Genomic_DNA"/>
</dbReference>
<dbReference type="AlphaFoldDB" id="A0A848QPF9"/>
<reference evidence="14 15" key="1">
    <citation type="submission" date="2020-04" db="EMBL/GenBank/DDBJ databases">
        <authorList>
            <person name="Liu A."/>
        </authorList>
    </citation>
    <scope>NUCLEOTIDE SEQUENCE [LARGE SCALE GENOMIC DNA]</scope>
    <source>
        <strain evidence="14 15">RZ02</strain>
    </source>
</reference>
<keyword evidence="8 12" id="KW-0067">ATP-binding</keyword>
<organism evidence="14 15">
    <name type="scientific">Pontixanthobacter rizhaonensis</name>
    <dbReference type="NCBI Taxonomy" id="2730337"/>
    <lineage>
        <taxon>Bacteria</taxon>
        <taxon>Pseudomonadati</taxon>
        <taxon>Pseudomonadota</taxon>
        <taxon>Alphaproteobacteria</taxon>
        <taxon>Sphingomonadales</taxon>
        <taxon>Erythrobacteraceae</taxon>
        <taxon>Pontixanthobacter</taxon>
    </lineage>
</organism>
<comment type="caution">
    <text evidence="14">The sequence shown here is derived from an EMBL/GenBank/DDBJ whole genome shotgun (WGS) entry which is preliminary data.</text>
</comment>
<feature type="binding site" evidence="12">
    <location>
        <begin position="11"/>
        <end position="18"/>
    </location>
    <ligand>
        <name>ATP</name>
        <dbReference type="ChEBI" id="CHEBI:30616"/>
    </ligand>
</feature>
<evidence type="ECO:0000256" key="12">
    <source>
        <dbReference type="HAMAP-Rule" id="MF_00165"/>
    </source>
</evidence>
<sequence>MMRGKFIALEGGEGTGKSTQARLLAAALEKNGIQCIVTREPGGTDGAEAIRSLLLSPPGSGWGAKAEALLFAAARSDHVEKLIRPNIERGAWVICDRYLDSSRAYQGGAGGIGDEAIIKLHAIGSDGMLPDLTLLIDVPADQIAARLQQRDGDVSDAIGGRGVEYHSAVAQTFKTIASAEANRFATINGAGTPEEVHHAILAVVQQNLGGK</sequence>
<dbReference type="CDD" id="cd01672">
    <property type="entry name" value="TMPK"/>
    <property type="match status" value="1"/>
</dbReference>
<dbReference type="InterPro" id="IPR039430">
    <property type="entry name" value="Thymidylate_kin-like_dom"/>
</dbReference>
<dbReference type="Gene3D" id="3.40.50.300">
    <property type="entry name" value="P-loop containing nucleotide triphosphate hydrolases"/>
    <property type="match status" value="1"/>
</dbReference>
<dbReference type="GO" id="GO:0006227">
    <property type="term" value="P:dUDP biosynthetic process"/>
    <property type="evidence" value="ECO:0007669"/>
    <property type="project" value="TreeGrafter"/>
</dbReference>
<comment type="similarity">
    <text evidence="1 12">Belongs to the thymidylate kinase family.</text>
</comment>
<evidence type="ECO:0000256" key="7">
    <source>
        <dbReference type="ARBA" id="ARBA00022777"/>
    </source>
</evidence>
<dbReference type="RefSeq" id="WP_170012127.1">
    <property type="nucleotide sequence ID" value="NZ_JABCRE010000002.1"/>
</dbReference>
<dbReference type="SUPFAM" id="SSF52540">
    <property type="entry name" value="P-loop containing nucleoside triphosphate hydrolases"/>
    <property type="match status" value="1"/>
</dbReference>
<feature type="domain" description="Thymidylate kinase-like" evidence="13">
    <location>
        <begin position="9"/>
        <end position="200"/>
    </location>
</feature>
<evidence type="ECO:0000256" key="9">
    <source>
        <dbReference type="ARBA" id="ARBA00029962"/>
    </source>
</evidence>
<protein>
    <recommendedName>
        <fullName evidence="3 12">Thymidylate kinase</fullName>
        <ecNumber evidence="2 12">2.7.4.9</ecNumber>
    </recommendedName>
    <alternativeName>
        <fullName evidence="9 12">dTMP kinase</fullName>
    </alternativeName>
</protein>
<evidence type="ECO:0000256" key="1">
    <source>
        <dbReference type="ARBA" id="ARBA00009776"/>
    </source>
</evidence>
<dbReference type="HAMAP" id="MF_00165">
    <property type="entry name" value="Thymidylate_kinase"/>
    <property type="match status" value="1"/>
</dbReference>
<evidence type="ECO:0000256" key="3">
    <source>
        <dbReference type="ARBA" id="ARBA00017144"/>
    </source>
</evidence>
<keyword evidence="15" id="KW-1185">Reference proteome</keyword>
<dbReference type="PANTHER" id="PTHR10344:SF4">
    <property type="entry name" value="UMP-CMP KINASE 2, MITOCHONDRIAL"/>
    <property type="match status" value="1"/>
</dbReference>
<dbReference type="GO" id="GO:0005829">
    <property type="term" value="C:cytosol"/>
    <property type="evidence" value="ECO:0007669"/>
    <property type="project" value="TreeGrafter"/>
</dbReference>
<evidence type="ECO:0000256" key="8">
    <source>
        <dbReference type="ARBA" id="ARBA00022840"/>
    </source>
</evidence>
<keyword evidence="6 12" id="KW-0547">Nucleotide-binding</keyword>
<dbReference type="NCBIfam" id="TIGR00041">
    <property type="entry name" value="DTMP_kinase"/>
    <property type="match status" value="1"/>
</dbReference>
<comment type="function">
    <text evidence="11 12">Phosphorylation of dTMP to form dTDP in both de novo and salvage pathways of dTTP synthesis.</text>
</comment>
<dbReference type="FunFam" id="3.40.50.300:FF:000225">
    <property type="entry name" value="Thymidylate kinase"/>
    <property type="match status" value="1"/>
</dbReference>
<dbReference type="GO" id="GO:0005524">
    <property type="term" value="F:ATP binding"/>
    <property type="evidence" value="ECO:0007669"/>
    <property type="project" value="UniProtKB-UniRule"/>
</dbReference>
<evidence type="ECO:0000256" key="11">
    <source>
        <dbReference type="ARBA" id="ARBA00057735"/>
    </source>
</evidence>
<evidence type="ECO:0000256" key="10">
    <source>
        <dbReference type="ARBA" id="ARBA00048743"/>
    </source>
</evidence>
<dbReference type="Pfam" id="PF02223">
    <property type="entry name" value="Thymidylate_kin"/>
    <property type="match status" value="1"/>
</dbReference>
<dbReference type="InterPro" id="IPR018095">
    <property type="entry name" value="Thymidylate_kin_CS"/>
</dbReference>
<accession>A0A848QPF9</accession>
<comment type="catalytic activity">
    <reaction evidence="10 12">
        <text>dTMP + ATP = dTDP + ADP</text>
        <dbReference type="Rhea" id="RHEA:13517"/>
        <dbReference type="ChEBI" id="CHEBI:30616"/>
        <dbReference type="ChEBI" id="CHEBI:58369"/>
        <dbReference type="ChEBI" id="CHEBI:63528"/>
        <dbReference type="ChEBI" id="CHEBI:456216"/>
        <dbReference type="EC" id="2.7.4.9"/>
    </reaction>
</comment>
<dbReference type="PROSITE" id="PS01331">
    <property type="entry name" value="THYMIDYLATE_KINASE"/>
    <property type="match status" value="1"/>
</dbReference>
<gene>
    <name evidence="12 14" type="primary">tmk</name>
    <name evidence="14" type="ORF">HKD42_05085</name>
</gene>
<evidence type="ECO:0000256" key="6">
    <source>
        <dbReference type="ARBA" id="ARBA00022741"/>
    </source>
</evidence>
<dbReference type="GO" id="GO:0006233">
    <property type="term" value="P:dTDP biosynthetic process"/>
    <property type="evidence" value="ECO:0007669"/>
    <property type="project" value="InterPro"/>
</dbReference>
<keyword evidence="7 12" id="KW-0418">Kinase</keyword>
<proteinExistence type="inferred from homology"/>
<dbReference type="GO" id="GO:0006235">
    <property type="term" value="P:dTTP biosynthetic process"/>
    <property type="evidence" value="ECO:0007669"/>
    <property type="project" value="UniProtKB-UniRule"/>
</dbReference>
<dbReference type="Proteomes" id="UP000561181">
    <property type="component" value="Unassembled WGS sequence"/>
</dbReference>
<evidence type="ECO:0000256" key="4">
    <source>
        <dbReference type="ARBA" id="ARBA00022679"/>
    </source>
</evidence>
<dbReference type="InterPro" id="IPR018094">
    <property type="entry name" value="Thymidylate_kinase"/>
</dbReference>
<evidence type="ECO:0000259" key="13">
    <source>
        <dbReference type="Pfam" id="PF02223"/>
    </source>
</evidence>
<dbReference type="EC" id="2.7.4.9" evidence="2 12"/>
<name>A0A848QPF9_9SPHN</name>
<keyword evidence="5 12" id="KW-0545">Nucleotide biosynthesis</keyword>
<evidence type="ECO:0000256" key="2">
    <source>
        <dbReference type="ARBA" id="ARBA00012980"/>
    </source>
</evidence>
<dbReference type="InterPro" id="IPR027417">
    <property type="entry name" value="P-loop_NTPase"/>
</dbReference>
<evidence type="ECO:0000313" key="15">
    <source>
        <dbReference type="Proteomes" id="UP000561181"/>
    </source>
</evidence>
<evidence type="ECO:0000313" key="14">
    <source>
        <dbReference type="EMBL" id="NMW31426.1"/>
    </source>
</evidence>
<dbReference type="PANTHER" id="PTHR10344">
    <property type="entry name" value="THYMIDYLATE KINASE"/>
    <property type="match status" value="1"/>
</dbReference>
<evidence type="ECO:0000256" key="5">
    <source>
        <dbReference type="ARBA" id="ARBA00022727"/>
    </source>
</evidence>